<evidence type="ECO:0000256" key="2">
    <source>
        <dbReference type="SAM" id="SignalP"/>
    </source>
</evidence>
<dbReference type="SMART" id="SM00710">
    <property type="entry name" value="PbH1"/>
    <property type="match status" value="11"/>
</dbReference>
<keyword evidence="6" id="KW-1185">Reference proteome</keyword>
<dbReference type="InterPro" id="IPR051550">
    <property type="entry name" value="SCF-Subunits/Alg-Epimerases"/>
</dbReference>
<dbReference type="OrthoDB" id="5401272at2"/>
<gene>
    <name evidence="5" type="ORF">NBG4_130015</name>
</gene>
<organism evidence="5 6">
    <name type="scientific">Candidatus Sulfobium mesophilum</name>
    <dbReference type="NCBI Taxonomy" id="2016548"/>
    <lineage>
        <taxon>Bacteria</taxon>
        <taxon>Pseudomonadati</taxon>
        <taxon>Nitrospirota</taxon>
        <taxon>Nitrospiria</taxon>
        <taxon>Nitrospirales</taxon>
        <taxon>Nitrospiraceae</taxon>
        <taxon>Candidatus Sulfobium</taxon>
    </lineage>
</organism>
<evidence type="ECO:0000313" key="6">
    <source>
        <dbReference type="Proteomes" id="UP000245125"/>
    </source>
</evidence>
<feature type="domain" description="Periplasmic copper-binding protein NosD beta helix" evidence="3">
    <location>
        <begin position="658"/>
        <end position="776"/>
    </location>
</feature>
<dbReference type="InterPro" id="IPR007742">
    <property type="entry name" value="NosD_dom"/>
</dbReference>
<feature type="domain" description="Periplasmic copper-binding protein NosD beta helix" evidence="3">
    <location>
        <begin position="387"/>
        <end position="527"/>
    </location>
</feature>
<dbReference type="SUPFAM" id="SSF51126">
    <property type="entry name" value="Pectin lyase-like"/>
    <property type="match status" value="4"/>
</dbReference>
<dbReference type="InterPro" id="IPR011050">
    <property type="entry name" value="Pectin_lyase_fold/virulence"/>
</dbReference>
<dbReference type="PANTHER" id="PTHR22990:SF15">
    <property type="entry name" value="F-BOX ONLY PROTEIN 10"/>
    <property type="match status" value="1"/>
</dbReference>
<protein>
    <submittedName>
        <fullName evidence="5">Parallel beta-helix repeat</fullName>
    </submittedName>
</protein>
<dbReference type="Pfam" id="PF05048">
    <property type="entry name" value="NosD"/>
    <property type="match status" value="2"/>
</dbReference>
<feature type="chain" id="PRO_5015558040" evidence="2">
    <location>
        <begin position="23"/>
        <end position="821"/>
    </location>
</feature>
<dbReference type="InterPro" id="IPR006626">
    <property type="entry name" value="PbH1"/>
</dbReference>
<dbReference type="Gene3D" id="2.160.20.10">
    <property type="entry name" value="Single-stranded right-handed beta-helix, Pectin lyase-like"/>
    <property type="match status" value="4"/>
</dbReference>
<evidence type="ECO:0000313" key="5">
    <source>
        <dbReference type="EMBL" id="SPP99892.1"/>
    </source>
</evidence>
<accession>A0A2U3QEN5</accession>
<dbReference type="Proteomes" id="UP000245125">
    <property type="component" value="Unassembled WGS sequence"/>
</dbReference>
<evidence type="ECO:0000259" key="4">
    <source>
        <dbReference type="Pfam" id="PF13229"/>
    </source>
</evidence>
<reference evidence="6" key="1">
    <citation type="submission" date="2018-03" db="EMBL/GenBank/DDBJ databases">
        <authorList>
            <person name="Zecchin S."/>
        </authorList>
    </citation>
    <scope>NUCLEOTIDE SEQUENCE [LARGE SCALE GENOMIC DNA]</scope>
</reference>
<feature type="signal peptide" evidence="2">
    <location>
        <begin position="1"/>
        <end position="22"/>
    </location>
</feature>
<dbReference type="EMBL" id="OUUY01000035">
    <property type="protein sequence ID" value="SPP99892.1"/>
    <property type="molecule type" value="Genomic_DNA"/>
</dbReference>
<sequence length="821" mass="89631">MIRPIAIVFLLIAVQFPSTASATVLPSDTVWAGEVIVSEDVLVPAGITLTIKPGTTIRVALSDSTKMEPEFMSPLTEITIRGRLIAEGTKDAPISFNRVEGDGAGSWAGIIIDGGTAYLKSCTIQGAETGVYALNGALLVEDSLITKNQYGLVAEDKKTSAIIRNSLVTENDCGLLSLNGAGTDTSGSIISGNKKKDIYSSTAREHQRPLRQYSGDNKEPVRRYGDEVLLTDTIWRGNIEIDGIIRVPERVRLIVTPGTVVEFKKKDTNGDGIGENGLLIQGLLIAKGTLEKPIIFRSAEKDKAAGDWDAINIMNSNGAQNLVEYCQIENAYRALHFHFSRVMVNGAVIRNNYRGIQFQESSVEIRGSALYGNKSGVRARDSELVFEDNDVSGNYRGIDLFRDNLTARGNRLMSNLMEGVKVREGVSIFKENFIDGNRYGLMVTDSYYGNFERNALTNNAETGFSMKNMDNIEVLGNYISGNGFNGISVQNVRATIRGNHISANRERGIGIISFDGTITGNNLAKNGLYAIGLEGPGDVSAPLNWWGGDDLEKVIFDKNDESSRGQVLHERASADPFPYEWPFRTVPADITWGGDIVVQSATTVTPGSILTILPKTRVEFAEGSGLSVRGKIIAEGDRGGKITFTSLQKKGASDWDELLLDSANGSVIAHCVFEYATWGVHSHFTGLTVSDSLFRKNYGGMRFMSGPVEVKHSIFEGNYIGLRSYKGKALITENIITGNEIGIFVREKGGGLTVNRNNIFANSRYGIRVGDANDEDVNARENWWGTGNPSDAIFDGRREPDIGLVLYEPYLKEPYTLPENK</sequence>
<dbReference type="PANTHER" id="PTHR22990">
    <property type="entry name" value="F-BOX ONLY PROTEIN"/>
    <property type="match status" value="1"/>
</dbReference>
<dbReference type="Pfam" id="PF13229">
    <property type="entry name" value="Beta_helix"/>
    <property type="match status" value="1"/>
</dbReference>
<evidence type="ECO:0000259" key="3">
    <source>
        <dbReference type="Pfam" id="PF05048"/>
    </source>
</evidence>
<dbReference type="AlphaFoldDB" id="A0A2U3QEN5"/>
<keyword evidence="1" id="KW-0677">Repeat</keyword>
<proteinExistence type="predicted"/>
<evidence type="ECO:0000256" key="1">
    <source>
        <dbReference type="ARBA" id="ARBA00022737"/>
    </source>
</evidence>
<name>A0A2U3QEN5_9BACT</name>
<dbReference type="InterPro" id="IPR039448">
    <property type="entry name" value="Beta_helix"/>
</dbReference>
<feature type="domain" description="Right handed beta helix" evidence="4">
    <location>
        <begin position="108"/>
        <end position="201"/>
    </location>
</feature>
<keyword evidence="2" id="KW-0732">Signal</keyword>
<dbReference type="InterPro" id="IPR012334">
    <property type="entry name" value="Pectin_lyas_fold"/>
</dbReference>